<sequence>MAALAPLPDMIADCGKCAGLCCAAFAFEKSDMFAIDKPVDEGCPSLKPDFSCRIHAERIQLGFRGCTLFDCHGAGQRVTQEIFGGRTWRDDPAIAAPMFELFRKMLKIHDYLRLIIVLEALPLTEEEASSVAAFRAELVPEKGWDRHSLEAFEEMRVVTEFERFAANLKASPAAKALQARFSGL</sequence>
<evidence type="ECO:0000313" key="2">
    <source>
        <dbReference type="Proteomes" id="UP001549047"/>
    </source>
</evidence>
<comment type="caution">
    <text evidence="1">The sequence shown here is derived from an EMBL/GenBank/DDBJ whole genome shotgun (WGS) entry which is preliminary data.</text>
</comment>
<dbReference type="RefSeq" id="WP_354555545.1">
    <property type="nucleotide sequence ID" value="NZ_JBEPMB010000001.1"/>
</dbReference>
<reference evidence="1 2" key="1">
    <citation type="submission" date="2024-06" db="EMBL/GenBank/DDBJ databases">
        <title>Genomic Encyclopedia of Type Strains, Phase IV (KMG-IV): sequencing the most valuable type-strain genomes for metagenomic binning, comparative biology and taxonomic classification.</title>
        <authorList>
            <person name="Goeker M."/>
        </authorList>
    </citation>
    <scope>NUCLEOTIDE SEQUENCE [LARGE SCALE GENOMIC DNA]</scope>
    <source>
        <strain evidence="1 2">DSM 29780</strain>
    </source>
</reference>
<gene>
    <name evidence="1" type="ORF">ABID16_001352</name>
</gene>
<organism evidence="1 2">
    <name type="scientific">Rhizobium aquaticum</name>
    <dbReference type="NCBI Taxonomy" id="1549636"/>
    <lineage>
        <taxon>Bacteria</taxon>
        <taxon>Pseudomonadati</taxon>
        <taxon>Pseudomonadota</taxon>
        <taxon>Alphaproteobacteria</taxon>
        <taxon>Hyphomicrobiales</taxon>
        <taxon>Rhizobiaceae</taxon>
        <taxon>Rhizobium/Agrobacterium group</taxon>
        <taxon>Rhizobium</taxon>
    </lineage>
</organism>
<dbReference type="Proteomes" id="UP001549047">
    <property type="component" value="Unassembled WGS sequence"/>
</dbReference>
<evidence type="ECO:0000313" key="1">
    <source>
        <dbReference type="EMBL" id="MET3613047.1"/>
    </source>
</evidence>
<dbReference type="EMBL" id="JBEPMB010000001">
    <property type="protein sequence ID" value="MET3613047.1"/>
    <property type="molecule type" value="Genomic_DNA"/>
</dbReference>
<evidence type="ECO:0008006" key="3">
    <source>
        <dbReference type="Google" id="ProtNLM"/>
    </source>
</evidence>
<proteinExistence type="predicted"/>
<protein>
    <recommendedName>
        <fullName evidence="3">Oxetanocin A resistance protein</fullName>
    </recommendedName>
</protein>
<keyword evidence="2" id="KW-1185">Reference proteome</keyword>
<accession>A0ABV2IX35</accession>
<name>A0ABV2IX35_9HYPH</name>